<keyword evidence="2" id="KW-0378">Hydrolase</keyword>
<dbReference type="EMBL" id="JAEMUH010000016">
    <property type="protein sequence ID" value="MBJ7552092.1"/>
    <property type="molecule type" value="Genomic_DNA"/>
</dbReference>
<evidence type="ECO:0000256" key="4">
    <source>
        <dbReference type="ARBA" id="ARBA00022840"/>
    </source>
</evidence>
<evidence type="ECO:0000256" key="3">
    <source>
        <dbReference type="ARBA" id="ARBA00022806"/>
    </source>
</evidence>
<dbReference type="InterPro" id="IPR027417">
    <property type="entry name" value="P-loop_NTPase"/>
</dbReference>
<dbReference type="InterPro" id="IPR014017">
    <property type="entry name" value="DNA_helicase_UvrD-like_C"/>
</dbReference>
<name>A0ABS0ZEI3_9GAMM</name>
<protein>
    <recommendedName>
        <fullName evidence="5">DNA 3'-5' helicase II</fullName>
    </recommendedName>
</protein>
<evidence type="ECO:0000259" key="6">
    <source>
        <dbReference type="Pfam" id="PF13361"/>
    </source>
</evidence>
<dbReference type="RefSeq" id="WP_325097110.1">
    <property type="nucleotide sequence ID" value="NZ_JAEMUH010000016.1"/>
</dbReference>
<keyword evidence="1" id="KW-0547">Nucleotide-binding</keyword>
<reference evidence="7 8" key="1">
    <citation type="submission" date="2020-12" db="EMBL/GenBank/DDBJ databases">
        <title>Comparative genome analysis of fungal antagonists Marinomonas ostreistagni 398 and M. spartinae 468.</title>
        <authorList>
            <person name="Fields J.L."/>
            <person name="Mavrodi O.V."/>
            <person name="Biber P.D."/>
            <person name="Indest K.J."/>
            <person name="Mavrodi D.V."/>
        </authorList>
    </citation>
    <scope>NUCLEOTIDE SEQUENCE [LARGE SCALE GENOMIC DNA]</scope>
    <source>
        <strain evidence="7 8">USM7</strain>
    </source>
</reference>
<feature type="non-terminal residue" evidence="7">
    <location>
        <position position="1"/>
    </location>
</feature>
<dbReference type="PANTHER" id="PTHR11070:SF2">
    <property type="entry name" value="ATP-DEPENDENT DNA HELICASE SRS2"/>
    <property type="match status" value="1"/>
</dbReference>
<accession>A0ABS0ZEI3</accession>
<dbReference type="Gene3D" id="3.40.50.300">
    <property type="entry name" value="P-loop containing nucleotide triphosphate hydrolases"/>
    <property type="match status" value="2"/>
</dbReference>
<evidence type="ECO:0000256" key="1">
    <source>
        <dbReference type="ARBA" id="ARBA00022741"/>
    </source>
</evidence>
<dbReference type="SUPFAM" id="SSF52540">
    <property type="entry name" value="P-loop containing nucleoside triphosphate hydrolases"/>
    <property type="match status" value="1"/>
</dbReference>
<evidence type="ECO:0000313" key="8">
    <source>
        <dbReference type="Proteomes" id="UP000598488"/>
    </source>
</evidence>
<comment type="caution">
    <text evidence="7">The sequence shown here is derived from an EMBL/GenBank/DDBJ whole genome shotgun (WGS) entry which is preliminary data.</text>
</comment>
<dbReference type="PANTHER" id="PTHR11070">
    <property type="entry name" value="UVRD / RECB / PCRA DNA HELICASE FAMILY MEMBER"/>
    <property type="match status" value="1"/>
</dbReference>
<gene>
    <name evidence="7" type="ORF">JHD44_15490</name>
</gene>
<proteinExistence type="predicted"/>
<evidence type="ECO:0000256" key="2">
    <source>
        <dbReference type="ARBA" id="ARBA00022801"/>
    </source>
</evidence>
<dbReference type="Proteomes" id="UP000598488">
    <property type="component" value="Unassembled WGS sequence"/>
</dbReference>
<feature type="domain" description="UvrD-like helicase C-terminal" evidence="6">
    <location>
        <begin position="182"/>
        <end position="249"/>
    </location>
</feature>
<evidence type="ECO:0000256" key="5">
    <source>
        <dbReference type="ARBA" id="ARBA00034923"/>
    </source>
</evidence>
<dbReference type="InterPro" id="IPR000212">
    <property type="entry name" value="DNA_helicase_UvrD/REP"/>
</dbReference>
<keyword evidence="8" id="KW-1185">Reference proteome</keyword>
<keyword evidence="4" id="KW-0067">ATP-binding</keyword>
<evidence type="ECO:0000313" key="7">
    <source>
        <dbReference type="EMBL" id="MBJ7552092.1"/>
    </source>
</evidence>
<sequence>DIAIIFSKEIFESIDIAIIDEAQDLSANQIKAITNQLAEESFSTIVLDTNQRIYKRGFSWKEVGIDKPRFSRLELNYRNSYEIAYFASKLIENSSITFDDDGTLPLLQENKFRGEKPIIVNGYFNEQLNYVIRYLRNNIDLDNESIGFLHVKGGNWFSGIKDRLEKEGLGYDEITAQRNWPKNNHNIALSTIHSAKGLEFDYVFILGLEERLFNLASKGAQDSDYSPAIKLISMGITRAKKQVILGYKEESKPFFIDFFEKDSFIEA</sequence>
<keyword evidence="3" id="KW-0347">Helicase</keyword>
<organism evidence="7 8">
    <name type="scientific">Marinomonas ostreistagni</name>
    <dbReference type="NCBI Taxonomy" id="359209"/>
    <lineage>
        <taxon>Bacteria</taxon>
        <taxon>Pseudomonadati</taxon>
        <taxon>Pseudomonadota</taxon>
        <taxon>Gammaproteobacteria</taxon>
        <taxon>Oceanospirillales</taxon>
        <taxon>Oceanospirillaceae</taxon>
        <taxon>Marinomonas</taxon>
    </lineage>
</organism>
<dbReference type="Pfam" id="PF13361">
    <property type="entry name" value="UvrD_C"/>
    <property type="match status" value="1"/>
</dbReference>